<name>A0ABV8QCY3_9GAMM</name>
<feature type="transmembrane region" description="Helical" evidence="1">
    <location>
        <begin position="46"/>
        <end position="67"/>
    </location>
</feature>
<comment type="caution">
    <text evidence="2">The sequence shown here is derived from an EMBL/GenBank/DDBJ whole genome shotgun (WGS) entry which is preliminary data.</text>
</comment>
<dbReference type="Proteomes" id="UP001595798">
    <property type="component" value="Unassembled WGS sequence"/>
</dbReference>
<evidence type="ECO:0000313" key="3">
    <source>
        <dbReference type="Proteomes" id="UP001595798"/>
    </source>
</evidence>
<dbReference type="PANTHER" id="PTHR35519:SF2">
    <property type="entry name" value="PH DOMAIN PROTEIN"/>
    <property type="match status" value="1"/>
</dbReference>
<protein>
    <submittedName>
        <fullName evidence="2">DUF4112 domain-containing protein</fullName>
    </submittedName>
</protein>
<keyword evidence="3" id="KW-1185">Reference proteome</keyword>
<organism evidence="2 3">
    <name type="scientific">Marinobacter lacisalsi</name>
    <dbReference type="NCBI Taxonomy" id="475979"/>
    <lineage>
        <taxon>Bacteria</taxon>
        <taxon>Pseudomonadati</taxon>
        <taxon>Pseudomonadota</taxon>
        <taxon>Gammaproteobacteria</taxon>
        <taxon>Pseudomonadales</taxon>
        <taxon>Marinobacteraceae</taxon>
        <taxon>Marinobacter</taxon>
    </lineage>
</organism>
<evidence type="ECO:0000256" key="1">
    <source>
        <dbReference type="SAM" id="Phobius"/>
    </source>
</evidence>
<dbReference type="InterPro" id="IPR025187">
    <property type="entry name" value="DUF4112"/>
</dbReference>
<proteinExistence type="predicted"/>
<keyword evidence="1" id="KW-0812">Transmembrane</keyword>
<keyword evidence="1" id="KW-0472">Membrane</keyword>
<dbReference type="PANTHER" id="PTHR35519">
    <property type="entry name" value="MEMBRANE PROTEINS"/>
    <property type="match status" value="1"/>
</dbReference>
<dbReference type="EMBL" id="JBHSDI010000007">
    <property type="protein sequence ID" value="MFC4258150.1"/>
    <property type="molecule type" value="Genomic_DNA"/>
</dbReference>
<accession>A0ABV8QCY3</accession>
<keyword evidence="1" id="KW-1133">Transmembrane helix</keyword>
<dbReference type="RefSeq" id="WP_379885517.1">
    <property type="nucleotide sequence ID" value="NZ_JBHSDI010000007.1"/>
</dbReference>
<gene>
    <name evidence="2" type="ORF">ACFOZ5_03785</name>
</gene>
<dbReference type="Pfam" id="PF13430">
    <property type="entry name" value="DUF4112"/>
    <property type="match status" value="1"/>
</dbReference>
<sequence length="133" mass="14629">MSADGPATEVARRRAASLRRIERFSRLMDSSVRIPFTRVTFGLDGLLGLVPVVGDVTGFLLSGYVLLESQRAGASKRVKAHMIKNILLDATVGSVPILGDVFDVMYKANMRNARLLRRELEADGDVRGETERP</sequence>
<reference evidence="3" key="1">
    <citation type="journal article" date="2019" name="Int. J. Syst. Evol. Microbiol.">
        <title>The Global Catalogue of Microorganisms (GCM) 10K type strain sequencing project: providing services to taxonomists for standard genome sequencing and annotation.</title>
        <authorList>
            <consortium name="The Broad Institute Genomics Platform"/>
            <consortium name="The Broad Institute Genome Sequencing Center for Infectious Disease"/>
            <person name="Wu L."/>
            <person name="Ma J."/>
        </authorList>
    </citation>
    <scope>NUCLEOTIDE SEQUENCE [LARGE SCALE GENOMIC DNA]</scope>
    <source>
        <strain evidence="3">CECT 7297</strain>
    </source>
</reference>
<evidence type="ECO:0000313" key="2">
    <source>
        <dbReference type="EMBL" id="MFC4258150.1"/>
    </source>
</evidence>